<dbReference type="InterPro" id="IPR050263">
    <property type="entry name" value="Bact_Fimbrial_Adh_Pro"/>
</dbReference>
<name>A0A428LWT2_9ENTR</name>
<proteinExistence type="predicted"/>
<dbReference type="InterPro" id="IPR036937">
    <property type="entry name" value="Adhesion_dom_fimbrial_sf"/>
</dbReference>
<evidence type="ECO:0000256" key="1">
    <source>
        <dbReference type="SAM" id="SignalP"/>
    </source>
</evidence>
<dbReference type="Proteomes" id="UP000276389">
    <property type="component" value="Unassembled WGS sequence"/>
</dbReference>
<reference evidence="3 4" key="1">
    <citation type="submission" date="2018-12" db="EMBL/GenBank/DDBJ databases">
        <title>The Genome Submission of two Enterobacter spp. strains.</title>
        <authorList>
            <person name="Wu W."/>
            <person name="Wei L."/>
            <person name="Feng Y."/>
            <person name="Zong Z."/>
        </authorList>
    </citation>
    <scope>NUCLEOTIDE SEQUENCE [LARGE SCALE GENOMIC DNA]</scope>
    <source>
        <strain evidence="3 4">WCHEHu045002</strain>
    </source>
</reference>
<comment type="caution">
    <text evidence="3">The sequence shown here is derived from an EMBL/GenBank/DDBJ whole genome shotgun (WGS) entry which is preliminary data.</text>
</comment>
<dbReference type="InterPro" id="IPR000259">
    <property type="entry name" value="Adhesion_dom_fimbrial"/>
</dbReference>
<dbReference type="RefSeq" id="WP_125914215.1">
    <property type="nucleotide sequence ID" value="NZ_CAMLPR010000003.1"/>
</dbReference>
<dbReference type="Pfam" id="PF00419">
    <property type="entry name" value="Fimbrial"/>
    <property type="match status" value="1"/>
</dbReference>
<gene>
    <name evidence="3" type="ORF">EJE24_08555</name>
</gene>
<accession>A0A428LWT2</accession>
<evidence type="ECO:0000313" key="4">
    <source>
        <dbReference type="Proteomes" id="UP000276389"/>
    </source>
</evidence>
<feature type="signal peptide" evidence="1">
    <location>
        <begin position="1"/>
        <end position="18"/>
    </location>
</feature>
<dbReference type="PANTHER" id="PTHR33420:SF27">
    <property type="entry name" value="PROTEIN FIMG"/>
    <property type="match status" value="1"/>
</dbReference>
<dbReference type="EMBL" id="RWHU01000002">
    <property type="protein sequence ID" value="RSK69826.1"/>
    <property type="molecule type" value="Genomic_DNA"/>
</dbReference>
<organism evidence="3 4">
    <name type="scientific">Enterobacter huaxiensis</name>
    <dbReference type="NCBI Taxonomy" id="2494702"/>
    <lineage>
        <taxon>Bacteria</taxon>
        <taxon>Pseudomonadati</taxon>
        <taxon>Pseudomonadota</taxon>
        <taxon>Gammaproteobacteria</taxon>
        <taxon>Enterobacterales</taxon>
        <taxon>Enterobacteriaceae</taxon>
        <taxon>Enterobacter</taxon>
    </lineage>
</organism>
<dbReference type="SUPFAM" id="SSF49401">
    <property type="entry name" value="Bacterial adhesins"/>
    <property type="match status" value="1"/>
</dbReference>
<dbReference type="GO" id="GO:0009289">
    <property type="term" value="C:pilus"/>
    <property type="evidence" value="ECO:0007669"/>
    <property type="project" value="InterPro"/>
</dbReference>
<dbReference type="AlphaFoldDB" id="A0A428LWT2"/>
<dbReference type="Gene3D" id="2.60.40.1090">
    <property type="entry name" value="Fimbrial-type adhesion domain"/>
    <property type="match status" value="1"/>
</dbReference>
<feature type="domain" description="Fimbrial-type adhesion" evidence="2">
    <location>
        <begin position="23"/>
        <end position="167"/>
    </location>
</feature>
<evidence type="ECO:0000259" key="2">
    <source>
        <dbReference type="Pfam" id="PF00419"/>
    </source>
</evidence>
<dbReference type="PANTHER" id="PTHR33420">
    <property type="entry name" value="FIMBRIAL SUBUNIT ELFA-RELATED"/>
    <property type="match status" value="1"/>
</dbReference>
<protein>
    <submittedName>
        <fullName evidence="3">Type 1 fimbrial protein</fullName>
    </submittedName>
</protein>
<dbReference type="GO" id="GO:0043709">
    <property type="term" value="P:cell adhesion involved in single-species biofilm formation"/>
    <property type="evidence" value="ECO:0007669"/>
    <property type="project" value="TreeGrafter"/>
</dbReference>
<feature type="chain" id="PRO_5019492247" evidence="1">
    <location>
        <begin position="19"/>
        <end position="167"/>
    </location>
</feature>
<sequence length="167" mass="17758">MKSYLIFLTLGLLANAYAEDIQIEMTGNIYANTCTVDSPSQNLTVNLGQAVAGNFKDVGDTGEWKAFDLTLSKCPSTTTLATATFIGQADGAHPNKFANTGTAGGLALELADRPDKMLIAPQASFSVLVNQDDRTADFPLSARYYATALPVTAGTFSSIVQVTFIYQ</sequence>
<dbReference type="InterPro" id="IPR008966">
    <property type="entry name" value="Adhesion_dom_sf"/>
</dbReference>
<keyword evidence="1" id="KW-0732">Signal</keyword>
<evidence type="ECO:0000313" key="3">
    <source>
        <dbReference type="EMBL" id="RSK69826.1"/>
    </source>
</evidence>